<feature type="binding site" evidence="13">
    <location>
        <position position="120"/>
    </location>
    <ligand>
        <name>substrate</name>
    </ligand>
</feature>
<evidence type="ECO:0000256" key="7">
    <source>
        <dbReference type="ARBA" id="ARBA00022490"/>
    </source>
</evidence>
<dbReference type="PANTHER" id="PTHR11406:SF23">
    <property type="entry name" value="PHOSPHOGLYCERATE KINASE 1, CHLOROPLASTIC-RELATED"/>
    <property type="match status" value="1"/>
</dbReference>
<reference evidence="17" key="1">
    <citation type="submission" date="2020-07" db="EMBL/GenBank/DDBJ databases">
        <title>Huge and variable diversity of episymbiotic CPR bacteria and DPANN archaea in groundwater ecosystems.</title>
        <authorList>
            <person name="He C.Y."/>
            <person name="Keren R."/>
            <person name="Whittaker M."/>
            <person name="Farag I.F."/>
            <person name="Doudna J."/>
            <person name="Cate J.H.D."/>
            <person name="Banfield J.F."/>
        </authorList>
    </citation>
    <scope>NUCLEOTIDE SEQUENCE</scope>
    <source>
        <strain evidence="17">NC_groundwater_1520_Pr4_B-0.1um_53_5</strain>
    </source>
</reference>
<evidence type="ECO:0000256" key="10">
    <source>
        <dbReference type="ARBA" id="ARBA00022777"/>
    </source>
</evidence>
<protein>
    <recommendedName>
        <fullName evidence="6 13">Phosphoglycerate kinase</fullName>
        <ecNumber evidence="5 13">2.7.2.3</ecNumber>
    </recommendedName>
</protein>
<feature type="binding site" evidence="14">
    <location>
        <position position="153"/>
    </location>
    <ligand>
        <name>(2R)-3-phosphoglycerate</name>
        <dbReference type="ChEBI" id="CHEBI:58272"/>
    </ligand>
</feature>
<dbReference type="SUPFAM" id="SSF53748">
    <property type="entry name" value="Phosphoglycerate kinase"/>
    <property type="match status" value="1"/>
</dbReference>
<keyword evidence="7 13" id="KW-0963">Cytoplasm</keyword>
<proteinExistence type="inferred from homology"/>
<feature type="binding site" evidence="13">
    <location>
        <position position="302"/>
    </location>
    <ligand>
        <name>ATP</name>
        <dbReference type="ChEBI" id="CHEBI:30616"/>
    </ligand>
</feature>
<dbReference type="PRINTS" id="PR00477">
    <property type="entry name" value="PHGLYCKINASE"/>
</dbReference>
<evidence type="ECO:0000256" key="15">
    <source>
        <dbReference type="PIRSR" id="PIRSR000724-2"/>
    </source>
</evidence>
<keyword evidence="11 13" id="KW-0067">ATP-binding</keyword>
<comment type="subcellular location">
    <subcellularLocation>
        <location evidence="13">Cytoplasm</location>
    </subcellularLocation>
</comment>
<dbReference type="PIRSF" id="PIRSF000724">
    <property type="entry name" value="Pgk"/>
    <property type="match status" value="1"/>
</dbReference>
<organism evidence="17 18">
    <name type="scientific">candidate division TA06 bacterium</name>
    <dbReference type="NCBI Taxonomy" id="2250710"/>
    <lineage>
        <taxon>Bacteria</taxon>
        <taxon>Bacteria division TA06</taxon>
    </lineage>
</organism>
<keyword evidence="9 13" id="KW-0547">Nucleotide-binding</keyword>
<dbReference type="FunFam" id="3.40.50.1260:FF:000031">
    <property type="entry name" value="Phosphoglycerate kinase 1"/>
    <property type="match status" value="1"/>
</dbReference>
<evidence type="ECO:0000256" key="16">
    <source>
        <dbReference type="RuleBase" id="RU000532"/>
    </source>
</evidence>
<comment type="pathway">
    <text evidence="2 13">Carbohydrate degradation; glycolysis; pyruvate from D-glyceraldehyde 3-phosphate: step 2/5.</text>
</comment>
<dbReference type="CDD" id="cd00318">
    <property type="entry name" value="Phosphoglycerate_kinase"/>
    <property type="match status" value="1"/>
</dbReference>
<feature type="binding site" evidence="13 14">
    <location>
        <begin position="21"/>
        <end position="23"/>
    </location>
    <ligand>
        <name>substrate</name>
    </ligand>
</feature>
<evidence type="ECO:0000256" key="4">
    <source>
        <dbReference type="ARBA" id="ARBA00011245"/>
    </source>
</evidence>
<dbReference type="Gene3D" id="3.40.50.1260">
    <property type="entry name" value="Phosphoglycerate kinase, N-terminal domain"/>
    <property type="match status" value="2"/>
</dbReference>
<comment type="similarity">
    <text evidence="3 13 16">Belongs to the phosphoglycerate kinase family.</text>
</comment>
<evidence type="ECO:0000256" key="9">
    <source>
        <dbReference type="ARBA" id="ARBA00022741"/>
    </source>
</evidence>
<feature type="binding site" evidence="13 15">
    <location>
        <begin position="359"/>
        <end position="362"/>
    </location>
    <ligand>
        <name>ATP</name>
        <dbReference type="ChEBI" id="CHEBI:30616"/>
    </ligand>
</feature>
<dbReference type="HAMAP" id="MF_00145">
    <property type="entry name" value="Phosphoglyc_kinase"/>
    <property type="match status" value="1"/>
</dbReference>
<feature type="binding site" evidence="13">
    <location>
        <position position="153"/>
    </location>
    <ligand>
        <name>substrate</name>
    </ligand>
</feature>
<name>A0A933I9F5_UNCT6</name>
<feature type="binding site" evidence="13 14">
    <location>
        <begin position="61"/>
        <end position="64"/>
    </location>
    <ligand>
        <name>substrate</name>
    </ligand>
</feature>
<accession>A0A933I9F5</accession>
<gene>
    <name evidence="13" type="primary">pgk</name>
    <name evidence="17" type="ORF">HY768_07380</name>
</gene>
<dbReference type="PANTHER" id="PTHR11406">
    <property type="entry name" value="PHOSPHOGLYCERATE KINASE"/>
    <property type="match status" value="1"/>
</dbReference>
<feature type="binding site" evidence="13">
    <location>
        <position position="38"/>
    </location>
    <ligand>
        <name>substrate</name>
    </ligand>
</feature>
<dbReference type="FunFam" id="3.40.50.1260:FF:000006">
    <property type="entry name" value="Phosphoglycerate kinase"/>
    <property type="match status" value="1"/>
</dbReference>
<keyword evidence="8 13" id="KW-0808">Transferase</keyword>
<evidence type="ECO:0000256" key="3">
    <source>
        <dbReference type="ARBA" id="ARBA00008982"/>
    </source>
</evidence>
<keyword evidence="10 13" id="KW-0418">Kinase</keyword>
<feature type="binding site" evidence="13 15">
    <location>
        <position position="204"/>
    </location>
    <ligand>
        <name>ATP</name>
        <dbReference type="ChEBI" id="CHEBI:30616"/>
    </ligand>
</feature>
<dbReference type="AlphaFoldDB" id="A0A933I9F5"/>
<dbReference type="GO" id="GO:0006094">
    <property type="term" value="P:gluconeogenesis"/>
    <property type="evidence" value="ECO:0007669"/>
    <property type="project" value="TreeGrafter"/>
</dbReference>
<keyword evidence="12 13" id="KW-0324">Glycolysis</keyword>
<comment type="subunit">
    <text evidence="4 13">Monomer.</text>
</comment>
<sequence length="403" mass="42933">MKKLSIRDLDLKGRRALVRVDFNVPQDKKTGAIKDDSRIAGALPTIGYLMDHGAKVILMSHLGRPEGQVNMQFTLQPIAEKLSELLKKPVKFAPDCSGPEPLKMSQELEEGEVLLLENLRFHAGEEKNDPAFAKQLSQLGDLYVNDAFGAAHRAHASTEGITKHFKQNAAGFLMENEIDCLSAAMEKPEHPFVAILGGAKVSDKIAVIENLIPKADAILIGGAMAYTFLKAQGHSVGESLVENDKLEMAREILKKSQKIKFLLPSDHIAAEKKEGEPDKKGKPTFTFVNPKEGAEIPKGLAGVDIGSKTIAEYNKVIAGAKTIVWNGPMGIFETPEYAKGTFAIAKAVAASGAKSIVGGGDSASAVHLAGVAGRISHISTGGGASLEFLEGKILPGLAALTDK</sequence>
<feature type="binding site" evidence="13 15">
    <location>
        <position position="333"/>
    </location>
    <ligand>
        <name>ATP</name>
        <dbReference type="ChEBI" id="CHEBI:30616"/>
    </ligand>
</feature>
<dbReference type="Proteomes" id="UP000736328">
    <property type="component" value="Unassembled WGS sequence"/>
</dbReference>
<evidence type="ECO:0000256" key="1">
    <source>
        <dbReference type="ARBA" id="ARBA00000642"/>
    </source>
</evidence>
<evidence type="ECO:0000256" key="8">
    <source>
        <dbReference type="ARBA" id="ARBA00022679"/>
    </source>
</evidence>
<feature type="binding site" evidence="14">
    <location>
        <position position="38"/>
    </location>
    <ligand>
        <name>(2R)-3-phosphoglycerate</name>
        <dbReference type="ChEBI" id="CHEBI:58272"/>
    </ligand>
</feature>
<feature type="binding site" evidence="14">
    <location>
        <position position="120"/>
    </location>
    <ligand>
        <name>(2R)-3-phosphoglycerate</name>
        <dbReference type="ChEBI" id="CHEBI:58272"/>
    </ligand>
</feature>
<evidence type="ECO:0000256" key="13">
    <source>
        <dbReference type="HAMAP-Rule" id="MF_00145"/>
    </source>
</evidence>
<dbReference type="EMBL" id="JACQXR010000097">
    <property type="protein sequence ID" value="MBI4727030.1"/>
    <property type="molecule type" value="Genomic_DNA"/>
</dbReference>
<dbReference type="GO" id="GO:0005524">
    <property type="term" value="F:ATP binding"/>
    <property type="evidence" value="ECO:0007669"/>
    <property type="project" value="UniProtKB-KW"/>
</dbReference>
<dbReference type="GO" id="GO:0043531">
    <property type="term" value="F:ADP binding"/>
    <property type="evidence" value="ECO:0007669"/>
    <property type="project" value="TreeGrafter"/>
</dbReference>
<dbReference type="GO" id="GO:0006096">
    <property type="term" value="P:glycolytic process"/>
    <property type="evidence" value="ECO:0007669"/>
    <property type="project" value="UniProtKB-UniRule"/>
</dbReference>
<dbReference type="InterPro" id="IPR036043">
    <property type="entry name" value="Phosphoglycerate_kinase_sf"/>
</dbReference>
<dbReference type="GO" id="GO:0004618">
    <property type="term" value="F:phosphoglycerate kinase activity"/>
    <property type="evidence" value="ECO:0007669"/>
    <property type="project" value="UniProtKB-UniRule"/>
</dbReference>
<dbReference type="GO" id="GO:0005829">
    <property type="term" value="C:cytosol"/>
    <property type="evidence" value="ECO:0007669"/>
    <property type="project" value="TreeGrafter"/>
</dbReference>
<evidence type="ECO:0000313" key="17">
    <source>
        <dbReference type="EMBL" id="MBI4727030.1"/>
    </source>
</evidence>
<evidence type="ECO:0000256" key="11">
    <source>
        <dbReference type="ARBA" id="ARBA00022840"/>
    </source>
</evidence>
<evidence type="ECO:0000313" key="18">
    <source>
        <dbReference type="Proteomes" id="UP000736328"/>
    </source>
</evidence>
<evidence type="ECO:0000256" key="12">
    <source>
        <dbReference type="ARBA" id="ARBA00023152"/>
    </source>
</evidence>
<dbReference type="InterPro" id="IPR001576">
    <property type="entry name" value="Phosphoglycerate_kinase"/>
</dbReference>
<comment type="caution">
    <text evidence="17">The sequence shown here is derived from an EMBL/GenBank/DDBJ whole genome shotgun (WGS) entry which is preliminary data.</text>
</comment>
<dbReference type="Pfam" id="PF00162">
    <property type="entry name" value="PGK"/>
    <property type="match status" value="1"/>
</dbReference>
<evidence type="ECO:0000256" key="5">
    <source>
        <dbReference type="ARBA" id="ARBA00013061"/>
    </source>
</evidence>
<dbReference type="EC" id="2.7.2.3" evidence="5 13"/>
<evidence type="ECO:0000256" key="14">
    <source>
        <dbReference type="PIRSR" id="PIRSR000724-1"/>
    </source>
</evidence>
<evidence type="ECO:0000256" key="6">
    <source>
        <dbReference type="ARBA" id="ARBA00016471"/>
    </source>
</evidence>
<evidence type="ECO:0000256" key="2">
    <source>
        <dbReference type="ARBA" id="ARBA00004838"/>
    </source>
</evidence>
<comment type="catalytic activity">
    <reaction evidence="1 13 16">
        <text>(2R)-3-phosphoglycerate + ATP = (2R)-3-phospho-glyceroyl phosphate + ADP</text>
        <dbReference type="Rhea" id="RHEA:14801"/>
        <dbReference type="ChEBI" id="CHEBI:30616"/>
        <dbReference type="ChEBI" id="CHEBI:57604"/>
        <dbReference type="ChEBI" id="CHEBI:58272"/>
        <dbReference type="ChEBI" id="CHEBI:456216"/>
        <dbReference type="EC" id="2.7.2.3"/>
    </reaction>
</comment>
<dbReference type="InterPro" id="IPR015824">
    <property type="entry name" value="Phosphoglycerate_kinase_N"/>
</dbReference>